<sequence>MPRPSVEAERREQILLAACQVMAEVGLRALRVGDVAKRAGTSHGTVHYYFATKRDLVHAAFAFNFQRSLDRRRPILDAAGDPRSRLRAFVDSYLPGGDPDTALAWRVWIELWNEALREPDLQELNERVYGEWRRVVAGIVRDGQDRGQFRDGDAVETANLLISMIDGLAIQVLLGSRNMTAERMRASCDTFLRGLEARPPAA</sequence>
<dbReference type="SUPFAM" id="SSF46689">
    <property type="entry name" value="Homeodomain-like"/>
    <property type="match status" value="1"/>
</dbReference>
<comment type="caution">
    <text evidence="7">The sequence shown here is derived from an EMBL/GenBank/DDBJ whole genome shotgun (WGS) entry which is preliminary data.</text>
</comment>
<keyword evidence="1" id="KW-0678">Repressor</keyword>
<dbReference type="Pfam" id="PF00440">
    <property type="entry name" value="TetR_N"/>
    <property type="match status" value="1"/>
</dbReference>
<dbReference type="EMBL" id="BAAAZR010000011">
    <property type="protein sequence ID" value="GAA3819635.1"/>
    <property type="molecule type" value="Genomic_DNA"/>
</dbReference>
<dbReference type="Proteomes" id="UP001500888">
    <property type="component" value="Unassembled WGS sequence"/>
</dbReference>
<organism evidence="7 8">
    <name type="scientific">Sphaerisporangium flaviroseum</name>
    <dbReference type="NCBI Taxonomy" id="509199"/>
    <lineage>
        <taxon>Bacteria</taxon>
        <taxon>Bacillati</taxon>
        <taxon>Actinomycetota</taxon>
        <taxon>Actinomycetes</taxon>
        <taxon>Streptosporangiales</taxon>
        <taxon>Streptosporangiaceae</taxon>
        <taxon>Sphaerisporangium</taxon>
    </lineage>
</organism>
<reference evidence="8" key="1">
    <citation type="journal article" date="2019" name="Int. J. Syst. Evol. Microbiol.">
        <title>The Global Catalogue of Microorganisms (GCM) 10K type strain sequencing project: providing services to taxonomists for standard genome sequencing and annotation.</title>
        <authorList>
            <consortium name="The Broad Institute Genomics Platform"/>
            <consortium name="The Broad Institute Genome Sequencing Center for Infectious Disease"/>
            <person name="Wu L."/>
            <person name="Ma J."/>
        </authorList>
    </citation>
    <scope>NUCLEOTIDE SEQUENCE [LARGE SCALE GENOMIC DNA]</scope>
    <source>
        <strain evidence="8">JCM 16908</strain>
    </source>
</reference>
<dbReference type="InterPro" id="IPR009057">
    <property type="entry name" value="Homeodomain-like_sf"/>
</dbReference>
<dbReference type="PANTHER" id="PTHR30055:SF228">
    <property type="entry name" value="TRANSCRIPTIONAL REGULATOR-RELATED"/>
    <property type="match status" value="1"/>
</dbReference>
<dbReference type="InterPro" id="IPR039538">
    <property type="entry name" value="BetI_C"/>
</dbReference>
<keyword evidence="3 5" id="KW-0238">DNA-binding</keyword>
<dbReference type="PRINTS" id="PR00455">
    <property type="entry name" value="HTHTETR"/>
</dbReference>
<accession>A0ABP7IJ33</accession>
<evidence type="ECO:0000259" key="6">
    <source>
        <dbReference type="PROSITE" id="PS50977"/>
    </source>
</evidence>
<evidence type="ECO:0000256" key="5">
    <source>
        <dbReference type="PROSITE-ProRule" id="PRU00335"/>
    </source>
</evidence>
<feature type="DNA-binding region" description="H-T-H motif" evidence="5">
    <location>
        <begin position="31"/>
        <end position="50"/>
    </location>
</feature>
<feature type="domain" description="HTH tetR-type" evidence="6">
    <location>
        <begin position="8"/>
        <end position="68"/>
    </location>
</feature>
<protein>
    <submittedName>
        <fullName evidence="7">TetR family transcriptional regulator C-terminal domain-containing protein</fullName>
    </submittedName>
</protein>
<name>A0ABP7IJ33_9ACTN</name>
<dbReference type="SUPFAM" id="SSF48498">
    <property type="entry name" value="Tetracyclin repressor-like, C-terminal domain"/>
    <property type="match status" value="1"/>
</dbReference>
<dbReference type="InterPro" id="IPR050109">
    <property type="entry name" value="HTH-type_TetR-like_transc_reg"/>
</dbReference>
<evidence type="ECO:0000256" key="3">
    <source>
        <dbReference type="ARBA" id="ARBA00023125"/>
    </source>
</evidence>
<evidence type="ECO:0000313" key="7">
    <source>
        <dbReference type="EMBL" id="GAA3819635.1"/>
    </source>
</evidence>
<gene>
    <name evidence="7" type="ORF">GCM10022226_45080</name>
</gene>
<keyword evidence="2" id="KW-0805">Transcription regulation</keyword>
<dbReference type="Gene3D" id="1.10.357.10">
    <property type="entry name" value="Tetracycline Repressor, domain 2"/>
    <property type="match status" value="1"/>
</dbReference>
<dbReference type="InterPro" id="IPR001647">
    <property type="entry name" value="HTH_TetR"/>
</dbReference>
<evidence type="ECO:0000256" key="2">
    <source>
        <dbReference type="ARBA" id="ARBA00023015"/>
    </source>
</evidence>
<evidence type="ECO:0000313" key="8">
    <source>
        <dbReference type="Proteomes" id="UP001500888"/>
    </source>
</evidence>
<dbReference type="Pfam" id="PF13977">
    <property type="entry name" value="TetR_C_6"/>
    <property type="match status" value="1"/>
</dbReference>
<keyword evidence="8" id="KW-1185">Reference proteome</keyword>
<dbReference type="InterPro" id="IPR036271">
    <property type="entry name" value="Tet_transcr_reg_TetR-rel_C_sf"/>
</dbReference>
<dbReference type="PROSITE" id="PS50977">
    <property type="entry name" value="HTH_TETR_2"/>
    <property type="match status" value="1"/>
</dbReference>
<evidence type="ECO:0000256" key="4">
    <source>
        <dbReference type="ARBA" id="ARBA00023163"/>
    </source>
</evidence>
<dbReference type="RefSeq" id="WP_344943478.1">
    <property type="nucleotide sequence ID" value="NZ_BAAAZR010000011.1"/>
</dbReference>
<evidence type="ECO:0000256" key="1">
    <source>
        <dbReference type="ARBA" id="ARBA00022491"/>
    </source>
</evidence>
<proteinExistence type="predicted"/>
<keyword evidence="4" id="KW-0804">Transcription</keyword>
<dbReference type="PANTHER" id="PTHR30055">
    <property type="entry name" value="HTH-TYPE TRANSCRIPTIONAL REGULATOR RUTR"/>
    <property type="match status" value="1"/>
</dbReference>